<feature type="compositionally biased region" description="Pro residues" evidence="1">
    <location>
        <begin position="26"/>
        <end position="43"/>
    </location>
</feature>
<evidence type="ECO:0008006" key="4">
    <source>
        <dbReference type="Google" id="ProtNLM"/>
    </source>
</evidence>
<name>A0A1D2MWM8_ORCCI</name>
<gene>
    <name evidence="2" type="ORF">Ocin01_09218</name>
</gene>
<evidence type="ECO:0000313" key="3">
    <source>
        <dbReference type="Proteomes" id="UP000094527"/>
    </source>
</evidence>
<dbReference type="AlphaFoldDB" id="A0A1D2MWM8"/>
<organism evidence="2 3">
    <name type="scientific">Orchesella cincta</name>
    <name type="common">Springtail</name>
    <name type="synonym">Podura cincta</name>
    <dbReference type="NCBI Taxonomy" id="48709"/>
    <lineage>
        <taxon>Eukaryota</taxon>
        <taxon>Metazoa</taxon>
        <taxon>Ecdysozoa</taxon>
        <taxon>Arthropoda</taxon>
        <taxon>Hexapoda</taxon>
        <taxon>Collembola</taxon>
        <taxon>Entomobryomorpha</taxon>
        <taxon>Entomobryoidea</taxon>
        <taxon>Orchesellidae</taxon>
        <taxon>Orchesellinae</taxon>
        <taxon>Orchesella</taxon>
    </lineage>
</organism>
<feature type="region of interest" description="Disordered" evidence="1">
    <location>
        <begin position="1"/>
        <end position="47"/>
    </location>
</feature>
<accession>A0A1D2MWM8</accession>
<dbReference type="Proteomes" id="UP000094527">
    <property type="component" value="Unassembled WGS sequence"/>
</dbReference>
<dbReference type="SUPFAM" id="SSF81383">
    <property type="entry name" value="F-box domain"/>
    <property type="match status" value="1"/>
</dbReference>
<reference evidence="2 3" key="1">
    <citation type="journal article" date="2016" name="Genome Biol. Evol.">
        <title>Gene Family Evolution Reflects Adaptation to Soil Environmental Stressors in the Genome of the Collembolan Orchesella cincta.</title>
        <authorList>
            <person name="Faddeeva-Vakhrusheva A."/>
            <person name="Derks M.F."/>
            <person name="Anvar S.Y."/>
            <person name="Agamennone V."/>
            <person name="Suring W."/>
            <person name="Smit S."/>
            <person name="van Straalen N.M."/>
            <person name="Roelofs D."/>
        </authorList>
    </citation>
    <scope>NUCLEOTIDE SEQUENCE [LARGE SCALE GENOMIC DNA]</scope>
    <source>
        <tissue evidence="2">Mixed pool</tissue>
    </source>
</reference>
<dbReference type="InterPro" id="IPR036047">
    <property type="entry name" value="F-box-like_dom_sf"/>
</dbReference>
<sequence length="92" mass="9615">MASSSSSSSIPSQGGASGGGGDKNPPQQPPKTENPPPQGPLPFPTEMLPDVCRFMTVEDLWKLADVCSEWRTIVLPFIMERMSVDGAAGGGP</sequence>
<feature type="compositionally biased region" description="Low complexity" evidence="1">
    <location>
        <begin position="1"/>
        <end position="14"/>
    </location>
</feature>
<proteinExistence type="predicted"/>
<dbReference type="EMBL" id="LJIJ01000440">
    <property type="protein sequence ID" value="ODM97460.1"/>
    <property type="molecule type" value="Genomic_DNA"/>
</dbReference>
<evidence type="ECO:0000256" key="1">
    <source>
        <dbReference type="SAM" id="MobiDB-lite"/>
    </source>
</evidence>
<comment type="caution">
    <text evidence="2">The sequence shown here is derived from an EMBL/GenBank/DDBJ whole genome shotgun (WGS) entry which is preliminary data.</text>
</comment>
<evidence type="ECO:0000313" key="2">
    <source>
        <dbReference type="EMBL" id="ODM97460.1"/>
    </source>
</evidence>
<keyword evidence="3" id="KW-1185">Reference proteome</keyword>
<protein>
    <recommendedName>
        <fullName evidence="4">F-box domain-containing protein</fullName>
    </recommendedName>
</protein>